<dbReference type="RefSeq" id="WP_147813870.1">
    <property type="nucleotide sequence ID" value="NZ_BPRA01000006.1"/>
</dbReference>
<evidence type="ECO:0000313" key="3">
    <source>
        <dbReference type="Proteomes" id="UP001055101"/>
    </source>
</evidence>
<dbReference type="EMBL" id="BPRA01000006">
    <property type="protein sequence ID" value="GJE55105.1"/>
    <property type="molecule type" value="Genomic_DNA"/>
</dbReference>
<comment type="caution">
    <text evidence="2">The sequence shown here is derived from an EMBL/GenBank/DDBJ whole genome shotgun (WGS) entry which is preliminary data.</text>
</comment>
<dbReference type="InterPro" id="IPR051159">
    <property type="entry name" value="Hexapeptide_acetyltransf"/>
</dbReference>
<organism evidence="2 3">
    <name type="scientific">Methylobacterium thuringiense</name>
    <dbReference type="NCBI Taxonomy" id="1003091"/>
    <lineage>
        <taxon>Bacteria</taxon>
        <taxon>Pseudomonadati</taxon>
        <taxon>Pseudomonadota</taxon>
        <taxon>Alphaproteobacteria</taxon>
        <taxon>Hyphomicrobiales</taxon>
        <taxon>Methylobacteriaceae</taxon>
        <taxon>Methylobacterium</taxon>
    </lineage>
</organism>
<evidence type="ECO:0000256" key="1">
    <source>
        <dbReference type="SAM" id="MobiDB-lite"/>
    </source>
</evidence>
<feature type="region of interest" description="Disordered" evidence="1">
    <location>
        <begin position="1"/>
        <end position="20"/>
    </location>
</feature>
<protein>
    <recommendedName>
        <fullName evidence="4">Acyltransferase</fullName>
    </recommendedName>
</protein>
<gene>
    <name evidence="2" type="ORF">EKPJFOCH_1593</name>
</gene>
<dbReference type="InterPro" id="IPR011004">
    <property type="entry name" value="Trimer_LpxA-like_sf"/>
</dbReference>
<proteinExistence type="predicted"/>
<dbReference type="PANTHER" id="PTHR23416">
    <property type="entry name" value="SIALIC ACID SYNTHASE-RELATED"/>
    <property type="match status" value="1"/>
</dbReference>
<accession>A0ABQ4TI81</accession>
<dbReference type="PANTHER" id="PTHR23416:SF78">
    <property type="entry name" value="LIPOPOLYSACCHARIDE BIOSYNTHESIS O-ACETYL TRANSFERASE WBBJ-RELATED"/>
    <property type="match status" value="1"/>
</dbReference>
<dbReference type="Gene3D" id="2.160.10.10">
    <property type="entry name" value="Hexapeptide repeat proteins"/>
    <property type="match status" value="1"/>
</dbReference>
<reference evidence="2" key="1">
    <citation type="journal article" date="2021" name="Front. Microbiol.">
        <title>Comprehensive Comparative Genomics and Phenotyping of Methylobacterium Species.</title>
        <authorList>
            <person name="Alessa O."/>
            <person name="Ogura Y."/>
            <person name="Fujitani Y."/>
            <person name="Takami H."/>
            <person name="Hayashi T."/>
            <person name="Sahin N."/>
            <person name="Tani A."/>
        </authorList>
    </citation>
    <scope>NUCLEOTIDE SEQUENCE</scope>
    <source>
        <strain evidence="2">DSM 23674</strain>
    </source>
</reference>
<dbReference type="Proteomes" id="UP001055101">
    <property type="component" value="Unassembled WGS sequence"/>
</dbReference>
<evidence type="ECO:0000313" key="2">
    <source>
        <dbReference type="EMBL" id="GJE55105.1"/>
    </source>
</evidence>
<name>A0ABQ4TI81_9HYPH</name>
<reference evidence="2" key="2">
    <citation type="submission" date="2021-08" db="EMBL/GenBank/DDBJ databases">
        <authorList>
            <person name="Tani A."/>
            <person name="Ola A."/>
            <person name="Ogura Y."/>
            <person name="Katsura K."/>
            <person name="Hayashi T."/>
        </authorList>
    </citation>
    <scope>NUCLEOTIDE SEQUENCE</scope>
    <source>
        <strain evidence="2">DSM 23674</strain>
    </source>
</reference>
<dbReference type="SUPFAM" id="SSF51161">
    <property type="entry name" value="Trimeric LpxA-like enzymes"/>
    <property type="match status" value="1"/>
</dbReference>
<evidence type="ECO:0008006" key="4">
    <source>
        <dbReference type="Google" id="ProtNLM"/>
    </source>
</evidence>
<keyword evidence="3" id="KW-1185">Reference proteome</keyword>
<sequence>MSNSDEILEEPTPVASVRPGLPRPGRPRWIYHPALIPRRGNRFEGRGLGAAWLRLTTLFYGPSSDNLVKVGRKFRTKGLVITVAGAGNRVEIGDDVSFSGRIEVRGFGLTVKIGDRCDAKRTRIIAADAGVGIGDDCLIAAGVHIRTSDMHVIVDRAGGERVNPPRAVVVGTGVWIAGEAALLKGAGVPDGCVVGFRSVVTQVFDETDCVLAGVPARVARRGIAWTR</sequence>